<gene>
    <name evidence="1" type="ORF">Gasu_04070</name>
</gene>
<proteinExistence type="predicted"/>
<dbReference type="EMBL" id="KB454486">
    <property type="protein sequence ID" value="EME32312.1"/>
    <property type="molecule type" value="Genomic_DNA"/>
</dbReference>
<dbReference type="OrthoDB" id="10322065at2759"/>
<sequence>MERPEKGSILKGVVSRTQWNTLLQKAPPELSLRAKSQEDDLEREDVSQGWISLQYVLEAASLSGGARALSSRLNSLSIELETSVVNPALSVRLGEDLKPFILKLLNQEQVLKVARADMIRLREAVEVLQNIVKVDFQNKLSETGYHTRVRNLLNSVLFLLRVPEEVRVLCSSKTENYSNFKKSSELIEAATKILSQTEFISCDGLDQIREEIVKLTEEVAHQIIDFLCVELFLEVTDLSFLLLEVNLNEELLLKEKLTNLMSSVCKLQYSTQSGNHCSNNFRKHLVALMERCIAEARELYLRRSPVARVKEEPRGYDLLGRSGFLFNFPILWRSLTEEDSRRIDLFVQVLTSALLEVLRRFRLVKNIIVEFDDEDNYPRLDTLWSSMQQIVVVELGYLLETEYPNVDHFDSADVSQPHLNSFPLRSKGLRESFEEKIAKSYTKSSTARAHGDRVLLDNSHVDSNVEQHVTRSRTTEGQLTSLASQTCYWLGLHPSVLWTPVIYDTIVAFYYKGDALALEPKQPLSQHVSSWHKTATNGNNNDNILFVFLEGFLKNHFCKVASERIDVEARRLCSESDSFATVEPSPEVVEDGFFDLAGSPVVLMKILCRRKFLDSHRIGNHRVFKCCWEAYNIIEEAHSLEALMKENFQSTGIFNLLMAPLCSRFGDTFIRIIKALLTPLWNEGVVEWLMQHYQEKSDITVLRSLLPALTSELSVDTLKMLIVIYNSTCFLLEPLHLKERSLQNLTGVLNDATPWTELDNITNICIKVFELECINLIERSQSCCKDGSQRISCCNTKYLKERYAYFFEVAKQCRNLSLLGNISGLIHDYSATLLVKNCKYVENQDEENHGN</sequence>
<accession>M2XQ16</accession>
<name>M2XQ16_GALSU</name>
<dbReference type="Proteomes" id="UP000030680">
    <property type="component" value="Unassembled WGS sequence"/>
</dbReference>
<evidence type="ECO:0000313" key="1">
    <source>
        <dbReference type="EMBL" id="EME32312.1"/>
    </source>
</evidence>
<keyword evidence="2" id="KW-1185">Reference proteome</keyword>
<organism evidence="1 2">
    <name type="scientific">Galdieria sulphuraria</name>
    <name type="common">Red alga</name>
    <dbReference type="NCBI Taxonomy" id="130081"/>
    <lineage>
        <taxon>Eukaryota</taxon>
        <taxon>Rhodophyta</taxon>
        <taxon>Bangiophyceae</taxon>
        <taxon>Galdieriales</taxon>
        <taxon>Galdieriaceae</taxon>
        <taxon>Galdieria</taxon>
    </lineage>
</organism>
<dbReference type="RefSeq" id="XP_005708832.1">
    <property type="nucleotide sequence ID" value="XM_005708775.1"/>
</dbReference>
<dbReference type="KEGG" id="gsl:Gasu_04070"/>
<protein>
    <submittedName>
        <fullName evidence="1">Uncharacterized protein</fullName>
    </submittedName>
</protein>
<dbReference type="AlphaFoldDB" id="M2XQ16"/>
<reference evidence="2" key="1">
    <citation type="journal article" date="2013" name="Science">
        <title>Gene transfer from bacteria and archaea facilitated evolution of an extremophilic eukaryote.</title>
        <authorList>
            <person name="Schonknecht G."/>
            <person name="Chen W.H."/>
            <person name="Ternes C.M."/>
            <person name="Barbier G.G."/>
            <person name="Shrestha R.P."/>
            <person name="Stanke M."/>
            <person name="Brautigam A."/>
            <person name="Baker B.J."/>
            <person name="Banfield J.F."/>
            <person name="Garavito R.M."/>
            <person name="Carr K."/>
            <person name="Wilkerson C."/>
            <person name="Rensing S.A."/>
            <person name="Gagneul D."/>
            <person name="Dickenson N.E."/>
            <person name="Oesterhelt C."/>
            <person name="Lercher M.J."/>
            <person name="Weber A.P."/>
        </authorList>
    </citation>
    <scope>NUCLEOTIDE SEQUENCE [LARGE SCALE GENOMIC DNA]</scope>
    <source>
        <strain evidence="2">074W</strain>
    </source>
</reference>
<dbReference type="Gramene" id="EME32312">
    <property type="protein sequence ID" value="EME32312"/>
    <property type="gene ID" value="Gasu_04070"/>
</dbReference>
<evidence type="ECO:0000313" key="2">
    <source>
        <dbReference type="Proteomes" id="UP000030680"/>
    </source>
</evidence>
<dbReference type="GeneID" id="17090903"/>